<evidence type="ECO:0000256" key="4">
    <source>
        <dbReference type="ARBA" id="ARBA00022989"/>
    </source>
</evidence>
<sequence>MTSAVDTQDTPGIWRRLACFLYEGVLLFGVVMIFGYLYGTLTQQRNAMDGRYGLMAFLFLVLTVYFVWFWSHGGQTVAMKAWHVRVVNRDGTPLSQPRALLRSLLCWIWFLPATAAAWLAGLHSVGAITGLLIAGVLAYAALARLHPRRQFWHDAVCGTQLVTWRPAPRRRGTLPA</sequence>
<keyword evidence="3 6" id="KW-0812">Transmembrane</keyword>
<evidence type="ECO:0000256" key="6">
    <source>
        <dbReference type="SAM" id="Phobius"/>
    </source>
</evidence>
<evidence type="ECO:0000313" key="9">
    <source>
        <dbReference type="Proteomes" id="UP001336250"/>
    </source>
</evidence>
<organism evidence="8 9">
    <name type="scientific">Aquincola agrisoli</name>
    <dbReference type="NCBI Taxonomy" id="3119538"/>
    <lineage>
        <taxon>Bacteria</taxon>
        <taxon>Pseudomonadati</taxon>
        <taxon>Pseudomonadota</taxon>
        <taxon>Betaproteobacteria</taxon>
        <taxon>Burkholderiales</taxon>
        <taxon>Sphaerotilaceae</taxon>
        <taxon>Aquincola</taxon>
    </lineage>
</organism>
<comment type="caution">
    <text evidence="8">The sequence shown here is derived from an EMBL/GenBank/DDBJ whole genome shotgun (WGS) entry which is preliminary data.</text>
</comment>
<protein>
    <submittedName>
        <fullName evidence="8">RDD family protein</fullName>
    </submittedName>
</protein>
<reference evidence="8 9" key="1">
    <citation type="submission" date="2024-02" db="EMBL/GenBank/DDBJ databases">
        <title>Genome sequence of Aquincola sp. MAHUQ-54.</title>
        <authorList>
            <person name="Huq M.A."/>
        </authorList>
    </citation>
    <scope>NUCLEOTIDE SEQUENCE [LARGE SCALE GENOMIC DNA]</scope>
    <source>
        <strain evidence="8 9">MAHUQ-54</strain>
    </source>
</reference>
<comment type="subcellular location">
    <subcellularLocation>
        <location evidence="1">Cell membrane</location>
        <topology evidence="1">Multi-pass membrane protein</topology>
    </subcellularLocation>
</comment>
<feature type="transmembrane region" description="Helical" evidence="6">
    <location>
        <begin position="51"/>
        <end position="70"/>
    </location>
</feature>
<feature type="transmembrane region" description="Helical" evidence="6">
    <location>
        <begin position="99"/>
        <end position="119"/>
    </location>
</feature>
<feature type="domain" description="RDD" evidence="7">
    <location>
        <begin position="10"/>
        <end position="157"/>
    </location>
</feature>
<keyword evidence="2" id="KW-1003">Cell membrane</keyword>
<keyword evidence="4 6" id="KW-1133">Transmembrane helix</keyword>
<name>A0AAW9QFB5_9BURK</name>
<evidence type="ECO:0000259" key="7">
    <source>
        <dbReference type="Pfam" id="PF06271"/>
    </source>
</evidence>
<dbReference type="AlphaFoldDB" id="A0AAW9QFB5"/>
<dbReference type="InterPro" id="IPR051791">
    <property type="entry name" value="Pra-immunoreactive"/>
</dbReference>
<evidence type="ECO:0000256" key="5">
    <source>
        <dbReference type="ARBA" id="ARBA00023136"/>
    </source>
</evidence>
<proteinExistence type="predicted"/>
<accession>A0AAW9QFB5</accession>
<dbReference type="RefSeq" id="WP_332289025.1">
    <property type="nucleotide sequence ID" value="NZ_JAZIBG010000020.1"/>
</dbReference>
<dbReference type="PANTHER" id="PTHR36115">
    <property type="entry name" value="PROLINE-RICH ANTIGEN HOMOLOG-RELATED"/>
    <property type="match status" value="1"/>
</dbReference>
<dbReference type="GO" id="GO:0005886">
    <property type="term" value="C:plasma membrane"/>
    <property type="evidence" value="ECO:0007669"/>
    <property type="project" value="UniProtKB-SubCell"/>
</dbReference>
<keyword evidence="5 6" id="KW-0472">Membrane</keyword>
<dbReference type="Proteomes" id="UP001336250">
    <property type="component" value="Unassembled WGS sequence"/>
</dbReference>
<feature type="transmembrane region" description="Helical" evidence="6">
    <location>
        <begin position="20"/>
        <end position="39"/>
    </location>
</feature>
<dbReference type="PANTHER" id="PTHR36115:SF10">
    <property type="entry name" value="RDD DOMAIN-CONTAINING PROTEIN"/>
    <property type="match status" value="1"/>
</dbReference>
<dbReference type="InterPro" id="IPR010432">
    <property type="entry name" value="RDD"/>
</dbReference>
<dbReference type="Pfam" id="PF06271">
    <property type="entry name" value="RDD"/>
    <property type="match status" value="1"/>
</dbReference>
<evidence type="ECO:0000256" key="1">
    <source>
        <dbReference type="ARBA" id="ARBA00004651"/>
    </source>
</evidence>
<feature type="transmembrane region" description="Helical" evidence="6">
    <location>
        <begin position="125"/>
        <end position="142"/>
    </location>
</feature>
<keyword evidence="9" id="KW-1185">Reference proteome</keyword>
<dbReference type="EMBL" id="JAZIBG010000020">
    <property type="protein sequence ID" value="MEF7614089.1"/>
    <property type="molecule type" value="Genomic_DNA"/>
</dbReference>
<gene>
    <name evidence="8" type="ORF">V4F39_09220</name>
</gene>
<evidence type="ECO:0000256" key="3">
    <source>
        <dbReference type="ARBA" id="ARBA00022692"/>
    </source>
</evidence>
<evidence type="ECO:0000313" key="8">
    <source>
        <dbReference type="EMBL" id="MEF7614089.1"/>
    </source>
</evidence>
<evidence type="ECO:0000256" key="2">
    <source>
        <dbReference type="ARBA" id="ARBA00022475"/>
    </source>
</evidence>